<dbReference type="RefSeq" id="WP_038252751.1">
    <property type="nucleotide sequence ID" value="NZ_CAKMYC010000003.1"/>
</dbReference>
<protein>
    <recommendedName>
        <fullName evidence="3">YjcZ-like family protein</fullName>
    </recommendedName>
</protein>
<dbReference type="AlphaFoldDB" id="A0AB38FVY6"/>
<gene>
    <name evidence="1" type="ORF">NCTC11967_02541</name>
</gene>
<organism evidence="1 2">
    <name type="scientific">Yokenella regensburgei</name>
    <dbReference type="NCBI Taxonomy" id="158877"/>
    <lineage>
        <taxon>Bacteria</taxon>
        <taxon>Pseudomonadati</taxon>
        <taxon>Pseudomonadota</taxon>
        <taxon>Gammaproteobacteria</taxon>
        <taxon>Enterobacterales</taxon>
        <taxon>Enterobacteriaceae</taxon>
        <taxon>Yokenella</taxon>
    </lineage>
</organism>
<dbReference type="InterPro" id="IPR025599">
    <property type="entry name" value="YjcZ"/>
</dbReference>
<dbReference type="Proteomes" id="UP000251313">
    <property type="component" value="Unassembled WGS sequence"/>
</dbReference>
<sequence>MNTRLLEGPGRLLESVHPKFIEALILGIDNPRREAVTPQQQLFRDRLMKEIVAQTQLMPWAVAGLFADTPVMRLGLAEKLAGMFDPGHLALTRMSRYLQTLQTQSRGSPELREQYGAVAEQFLQRATHKQRALSQRGLMVQAGEHSDQVFTRWHAGSYDGWSLAGRCFIALEELRWGAFGDACRLANDEVRTLLKENLRSMASQYLAESMNALPQERHFYHQWLTAPVSALLMDYREMLGWLGNECTAQHHPVSWSITQTWQTVALGMPRICSAARLVDAMMEELFSQEEIPGSHPRK</sequence>
<comment type="caution">
    <text evidence="1">The sequence shown here is derived from an EMBL/GenBank/DDBJ whole genome shotgun (WGS) entry which is preliminary data.</text>
</comment>
<dbReference type="Pfam" id="PF13990">
    <property type="entry name" value="YjcZ"/>
    <property type="match status" value="1"/>
</dbReference>
<dbReference type="EMBL" id="UAVL01000011">
    <property type="protein sequence ID" value="SQA63498.1"/>
    <property type="molecule type" value="Genomic_DNA"/>
</dbReference>
<evidence type="ECO:0008006" key="3">
    <source>
        <dbReference type="Google" id="ProtNLM"/>
    </source>
</evidence>
<evidence type="ECO:0000313" key="2">
    <source>
        <dbReference type="Proteomes" id="UP000251313"/>
    </source>
</evidence>
<accession>A0AB38FVY6</accession>
<proteinExistence type="predicted"/>
<name>A0AB38FVY6_9ENTR</name>
<evidence type="ECO:0000313" key="1">
    <source>
        <dbReference type="EMBL" id="SQA63498.1"/>
    </source>
</evidence>
<reference evidence="1 2" key="1">
    <citation type="submission" date="2018-06" db="EMBL/GenBank/DDBJ databases">
        <authorList>
            <consortium name="Pathogen Informatics"/>
            <person name="Doyle S."/>
        </authorList>
    </citation>
    <scope>NUCLEOTIDE SEQUENCE [LARGE SCALE GENOMIC DNA]</scope>
    <source>
        <strain evidence="1 2">NCTC11967</strain>
    </source>
</reference>